<accession>A0ABQ5NK61</accession>
<evidence type="ECO:0000313" key="2">
    <source>
        <dbReference type="EMBL" id="GLC88755.1"/>
    </source>
</evidence>
<dbReference type="InterPro" id="IPR036913">
    <property type="entry name" value="YegP-like_sf"/>
</dbReference>
<dbReference type="SUPFAM" id="SSF160113">
    <property type="entry name" value="YegP-like"/>
    <property type="match status" value="1"/>
</dbReference>
<feature type="domain" description="DUF1508" evidence="1">
    <location>
        <begin position="15"/>
        <end position="62"/>
    </location>
</feature>
<dbReference type="Gene3D" id="3.30.160.160">
    <property type="entry name" value="YegP-like"/>
    <property type="match status" value="1"/>
</dbReference>
<dbReference type="PANTHER" id="PTHR40606:SF1">
    <property type="entry name" value="UPF0339 PROTEIN YEGP"/>
    <property type="match status" value="1"/>
</dbReference>
<dbReference type="RefSeq" id="WP_264988513.1">
    <property type="nucleotide sequence ID" value="NZ_BRZA01000002.1"/>
</dbReference>
<dbReference type="PANTHER" id="PTHR40606">
    <property type="match status" value="1"/>
</dbReference>
<evidence type="ECO:0000313" key="3">
    <source>
        <dbReference type="Proteomes" id="UP001065593"/>
    </source>
</evidence>
<gene>
    <name evidence="2" type="ORF">LYSBPC_18820</name>
</gene>
<dbReference type="InterPro" id="IPR010879">
    <property type="entry name" value="DUF1508"/>
</dbReference>
<name>A0ABQ5NK61_9BACI</name>
<keyword evidence="3" id="KW-1185">Reference proteome</keyword>
<dbReference type="InterPro" id="IPR051141">
    <property type="entry name" value="UPF0339_domain"/>
</dbReference>
<protein>
    <recommendedName>
        <fullName evidence="1">DUF1508 domain-containing protein</fullName>
    </recommendedName>
</protein>
<comment type="caution">
    <text evidence="2">The sequence shown here is derived from an EMBL/GenBank/DDBJ whole genome shotgun (WGS) entry which is preliminary data.</text>
</comment>
<dbReference type="Pfam" id="PF07411">
    <property type="entry name" value="DUF1508"/>
    <property type="match status" value="1"/>
</dbReference>
<organism evidence="2 3">
    <name type="scientific">Lysinibacillus piscis</name>
    <dbReference type="NCBI Taxonomy" id="2518931"/>
    <lineage>
        <taxon>Bacteria</taxon>
        <taxon>Bacillati</taxon>
        <taxon>Bacillota</taxon>
        <taxon>Bacilli</taxon>
        <taxon>Bacillales</taxon>
        <taxon>Bacillaceae</taxon>
        <taxon>Lysinibacillus</taxon>
    </lineage>
</organism>
<sequence>MFFSSTNPKFEILRAKDNQYYFVLKAPNGEIIATSETYTTKENCKNGINSVIVNAPKATVVDYSSL</sequence>
<dbReference type="Proteomes" id="UP001065593">
    <property type="component" value="Unassembled WGS sequence"/>
</dbReference>
<evidence type="ECO:0000259" key="1">
    <source>
        <dbReference type="Pfam" id="PF07411"/>
    </source>
</evidence>
<dbReference type="EMBL" id="BRZA01000002">
    <property type="protein sequence ID" value="GLC88755.1"/>
    <property type="molecule type" value="Genomic_DNA"/>
</dbReference>
<reference evidence="2" key="1">
    <citation type="submission" date="2022-08" db="EMBL/GenBank/DDBJ databases">
        <title>Draft genome sequence of Lysinibacillus sp. strain KH24.</title>
        <authorList>
            <person name="Kanbe H."/>
            <person name="Itoh H."/>
        </authorList>
    </citation>
    <scope>NUCLEOTIDE SEQUENCE</scope>
    <source>
        <strain evidence="2">KH24</strain>
    </source>
</reference>
<proteinExistence type="predicted"/>